<dbReference type="Pfam" id="PF00015">
    <property type="entry name" value="MCPsignal"/>
    <property type="match status" value="1"/>
</dbReference>
<dbReference type="PANTHER" id="PTHR32089">
    <property type="entry name" value="METHYL-ACCEPTING CHEMOTAXIS PROTEIN MCPB"/>
    <property type="match status" value="1"/>
</dbReference>
<keyword evidence="3" id="KW-1133">Transmembrane helix</keyword>
<accession>A0A386PLA7</accession>
<organism evidence="5 6">
    <name type="scientific">Borrelia turcica IST7</name>
    <dbReference type="NCBI Taxonomy" id="1104446"/>
    <lineage>
        <taxon>Bacteria</taxon>
        <taxon>Pseudomonadati</taxon>
        <taxon>Spirochaetota</taxon>
        <taxon>Spirochaetia</taxon>
        <taxon>Spirochaetales</taxon>
        <taxon>Borreliaceae</taxon>
        <taxon>Borrelia</taxon>
    </lineage>
</organism>
<keyword evidence="6" id="KW-1185">Reference proteome</keyword>
<proteinExistence type="predicted"/>
<evidence type="ECO:0000313" key="5">
    <source>
        <dbReference type="EMBL" id="AYE36456.1"/>
    </source>
</evidence>
<dbReference type="SUPFAM" id="SSF58104">
    <property type="entry name" value="Methyl-accepting chemotaxis protein (MCP) signaling domain"/>
    <property type="match status" value="1"/>
</dbReference>
<dbReference type="KEGG" id="btur:DB313_03115"/>
<sequence length="733" mass="84116">MNDDLVNVKLKNMKFFLYFLLFVFICFSLLFIGQAYLNYKNEYIERVRSDFELFSSNIEFRFKSRYEYAKDVLNHFVKDNDVLNILHNASNSFISNIDLKSMYDLNTSSTLFLNSKEFNEVSKVFEGVPFAENSLEGIFYIPIGQNVLLSDRSFSSLGINNIMEDPIYFVPARNNVAYYSSYKRIKNKFYSVVSIPVVNNNSMVLGVLCFMVCFEDLLNSVANQFNSYLKSSNKNYEFFVVDRDFSPLFLSLSDVNIGNFSEAYESSVLHRAVSYIKTDSNISKYIFKHRNSSYLLNSSQIEGTVIQGIIFNMNSLPFGFQSSALFFLGFLFVSFFILFYLCNKLILPIMEDFRVMLNHKKVKEDVLGIDSPVEVQYRSFIFSYINSEFDSLFLKATNAVSSIKVYVKELDSYLSEINIPEEGIERVKNSLFTYERIGDTFSKFEKTIINILKDFESISEPISEHSKNISDIATKFEENASAFYGIDKNLEIFNKVVVANSTNIESVKSKVFELNAIFENINMNFSELLSQTNNLQSANKLLVSISSQTNMLAMNAAIEAAKAGDAGKSFAVVAEEIRKLAINSGKYSTTIKDELKIVNNIISLISTEIDTVYKNFMDIQDNVNNNSVQHERINATLAKHIKEIGAFEDKYLSNDIKIKDTKNMYKEIFNSYFFINGKFNNLNNDLGEFEVSKMSLDALEPLREHIALVNESREKIIRIKDIIESINNELRDV</sequence>
<protein>
    <submittedName>
        <fullName evidence="5">Chemotaxis protein</fullName>
    </submittedName>
</protein>
<evidence type="ECO:0000256" key="3">
    <source>
        <dbReference type="SAM" id="Phobius"/>
    </source>
</evidence>
<dbReference type="SMART" id="SM00283">
    <property type="entry name" value="MA"/>
    <property type="match status" value="1"/>
</dbReference>
<evidence type="ECO:0000259" key="4">
    <source>
        <dbReference type="PROSITE" id="PS50111"/>
    </source>
</evidence>
<dbReference type="RefSeq" id="WP_120104376.1">
    <property type="nucleotide sequence ID" value="NZ_CP028884.1"/>
</dbReference>
<keyword evidence="3" id="KW-0472">Membrane</keyword>
<dbReference type="GO" id="GO:0007165">
    <property type="term" value="P:signal transduction"/>
    <property type="evidence" value="ECO:0007669"/>
    <property type="project" value="UniProtKB-KW"/>
</dbReference>
<dbReference type="PANTHER" id="PTHR32089:SF112">
    <property type="entry name" value="LYSOZYME-LIKE PROTEIN-RELATED"/>
    <property type="match status" value="1"/>
</dbReference>
<feature type="transmembrane region" description="Helical" evidence="3">
    <location>
        <begin position="15"/>
        <end position="39"/>
    </location>
</feature>
<evidence type="ECO:0000256" key="2">
    <source>
        <dbReference type="PROSITE-ProRule" id="PRU00284"/>
    </source>
</evidence>
<dbReference type="EMBL" id="CP028884">
    <property type="protein sequence ID" value="AYE36456.1"/>
    <property type="molecule type" value="Genomic_DNA"/>
</dbReference>
<evidence type="ECO:0000256" key="1">
    <source>
        <dbReference type="ARBA" id="ARBA00023224"/>
    </source>
</evidence>
<feature type="domain" description="Methyl-accepting transducer" evidence="4">
    <location>
        <begin position="440"/>
        <end position="596"/>
    </location>
</feature>
<reference evidence="5 6" key="1">
    <citation type="journal article" date="2018" name="Infect. Genet. Evol.">
        <title>Genome-wide analysis of Borrelia turcica and 'Candidatus Borrelia tachyglossi' shows relapsing fever-like genomes with unique genomic links to Lyme disease Borrelia.</title>
        <authorList>
            <person name="Gofton A.W."/>
            <person name="Margos G."/>
            <person name="Fingerle V."/>
            <person name="Hepner S."/>
            <person name="Loh S.M."/>
            <person name="Ryan U."/>
            <person name="Irwin P."/>
            <person name="Oskam C.L."/>
        </authorList>
    </citation>
    <scope>NUCLEOTIDE SEQUENCE [LARGE SCALE GENOMIC DNA]</scope>
    <source>
        <strain evidence="5 6">IST7</strain>
    </source>
</reference>
<dbReference type="PROSITE" id="PS50111">
    <property type="entry name" value="CHEMOTAXIS_TRANSDUC_2"/>
    <property type="match status" value="1"/>
</dbReference>
<dbReference type="OrthoDB" id="349976at2"/>
<gene>
    <name evidence="5" type="ORF">DB313_03115</name>
</gene>
<name>A0A386PLA7_9SPIR</name>
<dbReference type="InterPro" id="IPR004089">
    <property type="entry name" value="MCPsignal_dom"/>
</dbReference>
<evidence type="ECO:0000313" key="6">
    <source>
        <dbReference type="Proteomes" id="UP000275571"/>
    </source>
</evidence>
<dbReference type="GO" id="GO:0016020">
    <property type="term" value="C:membrane"/>
    <property type="evidence" value="ECO:0007669"/>
    <property type="project" value="InterPro"/>
</dbReference>
<dbReference type="Proteomes" id="UP000275571">
    <property type="component" value="Chromosome"/>
</dbReference>
<feature type="transmembrane region" description="Helical" evidence="3">
    <location>
        <begin position="323"/>
        <end position="341"/>
    </location>
</feature>
<dbReference type="Gene3D" id="1.10.287.950">
    <property type="entry name" value="Methyl-accepting chemotaxis protein"/>
    <property type="match status" value="1"/>
</dbReference>
<keyword evidence="3" id="KW-0812">Transmembrane</keyword>
<dbReference type="AlphaFoldDB" id="A0A386PLA7"/>
<keyword evidence="1 2" id="KW-0807">Transducer</keyword>